<feature type="coiled-coil region" evidence="1">
    <location>
        <begin position="190"/>
        <end position="322"/>
    </location>
</feature>
<organism evidence="3 4">
    <name type="scientific">Burkholderia mayonis</name>
    <dbReference type="NCBI Taxonomy" id="1385591"/>
    <lineage>
        <taxon>Bacteria</taxon>
        <taxon>Pseudomonadati</taxon>
        <taxon>Pseudomonadota</taxon>
        <taxon>Betaproteobacteria</taxon>
        <taxon>Burkholderiales</taxon>
        <taxon>Burkholderiaceae</taxon>
        <taxon>Burkholderia</taxon>
        <taxon>pseudomallei group</taxon>
    </lineage>
</organism>
<sequence>MARAGLTRLDVKRAREALIAQGQHPSIDAIRIALGNTGSKTTIHRYLKELEEAEGASLTRAAPLSEAIQELVARLAARLHEEAQAVLDQQTATAAAERQQAQAERATLTEELATLRAQLTDARAGLEREQVAHAETRGGLQQRTLDVERLGQQVRDLAERLTEHEGFRRSLEQKLAHAHEALEHFRTASREQREQEARRHEQQVQQLQAELRQANQAAIVKQNEITQLNKDNARLVAEAGAAAKGLREQQAAGERLQAAVNRTLAEQARLEAEREALQALSRSQAEDLAQARAAFASATAERATLAAQLEAQQQLLADYRARLGLASAAG</sequence>
<gene>
    <name evidence="3" type="ORF">WS70_22715</name>
</gene>
<keyword evidence="4" id="KW-1185">Reference proteome</keyword>
<evidence type="ECO:0000313" key="3">
    <source>
        <dbReference type="EMBL" id="AOJ04615.1"/>
    </source>
</evidence>
<keyword evidence="1" id="KW-0175">Coiled coil</keyword>
<proteinExistence type="predicted"/>
<feature type="coiled-coil region" evidence="1">
    <location>
        <begin position="91"/>
        <end position="125"/>
    </location>
</feature>
<dbReference type="Proteomes" id="UP000062519">
    <property type="component" value="Chromosome 2"/>
</dbReference>
<evidence type="ECO:0000256" key="1">
    <source>
        <dbReference type="SAM" id="Coils"/>
    </source>
</evidence>
<reference evidence="3 4" key="1">
    <citation type="submission" date="2015-12" db="EMBL/GenBank/DDBJ databases">
        <title>Diversity of Burkholderia near neighbor genomes.</title>
        <authorList>
            <person name="Sahl J."/>
            <person name="Wagner D."/>
            <person name="Keim P."/>
        </authorList>
    </citation>
    <scope>NUCLEOTIDE SEQUENCE [LARGE SCALE GENOMIC DNA]</scope>
    <source>
        <strain evidence="3 4">BDU6</strain>
    </source>
</reference>
<protein>
    <submittedName>
        <fullName evidence="3">Integrase</fullName>
    </submittedName>
</protein>
<evidence type="ECO:0000313" key="4">
    <source>
        <dbReference type="Proteomes" id="UP000062519"/>
    </source>
</evidence>
<dbReference type="Gene3D" id="1.10.287.1490">
    <property type="match status" value="1"/>
</dbReference>
<dbReference type="AlphaFoldDB" id="A0A1B4FLS6"/>
<dbReference type="Pfam" id="PF11740">
    <property type="entry name" value="KfrA_N"/>
    <property type="match status" value="1"/>
</dbReference>
<evidence type="ECO:0000259" key="2">
    <source>
        <dbReference type="Pfam" id="PF11740"/>
    </source>
</evidence>
<name>A0A1B4FLS6_9BURK</name>
<dbReference type="InterPro" id="IPR021104">
    <property type="entry name" value="KfrA_DNA-bd_N"/>
</dbReference>
<dbReference type="EMBL" id="CP013387">
    <property type="protein sequence ID" value="AOJ04615.1"/>
    <property type="molecule type" value="Genomic_DNA"/>
</dbReference>
<accession>A0A1B4FLS6</accession>
<dbReference type="KEGG" id="buu:WS70_22715"/>
<feature type="domain" description="KfrA N-terminal DNA-binding" evidence="2">
    <location>
        <begin position="7"/>
        <end position="119"/>
    </location>
</feature>